<keyword evidence="10" id="KW-1185">Reference proteome</keyword>
<comment type="caution">
    <text evidence="9">The sequence shown here is derived from an EMBL/GenBank/DDBJ whole genome shotgun (WGS) entry which is preliminary data.</text>
</comment>
<feature type="transmembrane region" description="Helical" evidence="7">
    <location>
        <begin position="70"/>
        <end position="88"/>
    </location>
</feature>
<comment type="function">
    <text evidence="7">Part of the MsrPQ system that repairs oxidized periplasmic proteins containing methionine sulfoxide residues (Met-O), using respiratory chain electrons. Thus protects these proteins from oxidative-stress damage caused by reactive species of oxygen and chlorine generated by the host defense mechanisms. MsrPQ is essential for the maintenance of envelope integrity under bleach stress, rescuing a wide series of structurally unrelated periplasmic proteins from methionine oxidation. MsrQ provides electrons for reduction to the reductase catalytic subunit MsrP, using the quinone pool of the respiratory chain.</text>
</comment>
<keyword evidence="5 7" id="KW-0408">Iron</keyword>
<organism evidence="9 10">
    <name type="scientific">Polynucleobacter cosmopolitanus</name>
    <dbReference type="NCBI Taxonomy" id="351345"/>
    <lineage>
        <taxon>Bacteria</taxon>
        <taxon>Pseudomonadati</taxon>
        <taxon>Pseudomonadota</taxon>
        <taxon>Betaproteobacteria</taxon>
        <taxon>Burkholderiales</taxon>
        <taxon>Burkholderiaceae</taxon>
        <taxon>Polynucleobacter</taxon>
    </lineage>
</organism>
<comment type="subcellular location">
    <subcellularLocation>
        <location evidence="7">Cell membrane</location>
        <topology evidence="7">Multi-pass membrane protein</topology>
    </subcellularLocation>
    <subcellularLocation>
        <location evidence="1">Membrane</location>
        <topology evidence="1">Multi-pass membrane protein</topology>
    </subcellularLocation>
</comment>
<feature type="transmembrane region" description="Helical" evidence="7">
    <location>
        <begin position="163"/>
        <end position="182"/>
    </location>
</feature>
<comment type="cofactor">
    <cofactor evidence="7">
        <name>FMN</name>
        <dbReference type="ChEBI" id="CHEBI:58210"/>
    </cofactor>
    <text evidence="7">Binds 1 FMN per subunit.</text>
</comment>
<keyword evidence="7" id="KW-0285">Flavoprotein</keyword>
<dbReference type="AlphaFoldDB" id="A0A229FU65"/>
<dbReference type="Pfam" id="PF01794">
    <property type="entry name" value="Ferric_reduct"/>
    <property type="match status" value="1"/>
</dbReference>
<feature type="transmembrane region" description="Helical" evidence="7">
    <location>
        <begin position="40"/>
        <end position="58"/>
    </location>
</feature>
<dbReference type="OrthoDB" id="9788328at2"/>
<evidence type="ECO:0000256" key="4">
    <source>
        <dbReference type="ARBA" id="ARBA00022989"/>
    </source>
</evidence>
<dbReference type="PANTHER" id="PTHR36964:SF1">
    <property type="entry name" value="PROTEIN-METHIONINE-SULFOXIDE REDUCTASE HEME-BINDING SUBUNIT MSRQ"/>
    <property type="match status" value="1"/>
</dbReference>
<keyword evidence="7" id="KW-0479">Metal-binding</keyword>
<keyword evidence="7" id="KW-0288">FMN</keyword>
<protein>
    <recommendedName>
        <fullName evidence="7">Protein-methionine-sulfoxide reductase heme-binding subunit MsrQ</fullName>
    </recommendedName>
    <alternativeName>
        <fullName evidence="7">Flavocytochrome MsrQ</fullName>
    </alternativeName>
</protein>
<evidence type="ECO:0000256" key="3">
    <source>
        <dbReference type="ARBA" id="ARBA00022692"/>
    </source>
</evidence>
<dbReference type="InterPro" id="IPR022837">
    <property type="entry name" value="MsrQ-like"/>
</dbReference>
<evidence type="ECO:0000256" key="7">
    <source>
        <dbReference type="HAMAP-Rule" id="MF_01207"/>
    </source>
</evidence>
<comment type="similarity">
    <text evidence="7">Belongs to the MsrQ family.</text>
</comment>
<evidence type="ECO:0000256" key="6">
    <source>
        <dbReference type="ARBA" id="ARBA00023136"/>
    </source>
</evidence>
<dbReference type="GO" id="GO:0030091">
    <property type="term" value="P:protein repair"/>
    <property type="evidence" value="ECO:0007669"/>
    <property type="project" value="UniProtKB-UniRule"/>
</dbReference>
<dbReference type="PANTHER" id="PTHR36964">
    <property type="entry name" value="PROTEIN-METHIONINE-SULFOXIDE REDUCTASE HEME-BINDING SUBUNIT MSRQ"/>
    <property type="match status" value="1"/>
</dbReference>
<comment type="subunit">
    <text evidence="7">Heterodimer of a catalytic subunit (MsrP) and a heme-binding subunit (MsrQ).</text>
</comment>
<dbReference type="EMBL" id="NJGG01000002">
    <property type="protein sequence ID" value="OXL14949.1"/>
    <property type="molecule type" value="Genomic_DNA"/>
</dbReference>
<dbReference type="HAMAP" id="MF_01207">
    <property type="entry name" value="MsrQ"/>
    <property type="match status" value="1"/>
</dbReference>
<name>A0A229FU65_9BURK</name>
<evidence type="ECO:0000313" key="10">
    <source>
        <dbReference type="Proteomes" id="UP000215188"/>
    </source>
</evidence>
<sequence length="188" mass="21827">MKALLIGIGLLPLVRLIVLGYQDDLTANPIEFITRSTGTWALVFLCLTLAITPLRRLTGINQLIQYRRTLGLFVFFYACLHFSIWFWLDHSLIFSEMIIDVIKRPFITVGFISFVLLIPLALTSNQWAVKKLKRSWARLHQLIYLIAPLVILHYFWHKSGKNDYFTVSIYGAILLILLALRLRPRLKL</sequence>
<feature type="transmembrane region" description="Helical" evidence="7">
    <location>
        <begin position="141"/>
        <end position="157"/>
    </location>
</feature>
<keyword evidence="3 7" id="KW-0812">Transmembrane</keyword>
<keyword evidence="6 7" id="KW-0472">Membrane</keyword>
<evidence type="ECO:0000256" key="1">
    <source>
        <dbReference type="ARBA" id="ARBA00004141"/>
    </source>
</evidence>
<evidence type="ECO:0000259" key="8">
    <source>
        <dbReference type="Pfam" id="PF01794"/>
    </source>
</evidence>
<comment type="cofactor">
    <cofactor evidence="7">
        <name>heme b</name>
        <dbReference type="ChEBI" id="CHEBI:60344"/>
    </cofactor>
    <text evidence="7">Binds 1 heme b (iron(II)-protoporphyrin IX) group per subunit.</text>
</comment>
<dbReference type="RefSeq" id="WP_089515932.1">
    <property type="nucleotide sequence ID" value="NZ_NJGG01000002.1"/>
</dbReference>
<dbReference type="GO" id="GO:0005886">
    <property type="term" value="C:plasma membrane"/>
    <property type="evidence" value="ECO:0007669"/>
    <property type="project" value="UniProtKB-SubCell"/>
</dbReference>
<keyword evidence="4 7" id="KW-1133">Transmembrane helix</keyword>
<dbReference type="GO" id="GO:0010181">
    <property type="term" value="F:FMN binding"/>
    <property type="evidence" value="ECO:0007669"/>
    <property type="project" value="UniProtKB-UniRule"/>
</dbReference>
<dbReference type="GO" id="GO:0009055">
    <property type="term" value="F:electron transfer activity"/>
    <property type="evidence" value="ECO:0007669"/>
    <property type="project" value="UniProtKB-UniRule"/>
</dbReference>
<accession>A0A229FU65</accession>
<proteinExistence type="inferred from homology"/>
<feature type="transmembrane region" description="Helical" evidence="7">
    <location>
        <begin position="108"/>
        <end position="129"/>
    </location>
</feature>
<keyword evidence="7" id="KW-1003">Cell membrane</keyword>
<evidence type="ECO:0000256" key="2">
    <source>
        <dbReference type="ARBA" id="ARBA00022448"/>
    </source>
</evidence>
<comment type="caution">
    <text evidence="7">Lacks conserved residue(s) required for the propagation of feature annotation.</text>
</comment>
<evidence type="ECO:0000313" key="9">
    <source>
        <dbReference type="EMBL" id="OXL14949.1"/>
    </source>
</evidence>
<keyword evidence="7" id="KW-0249">Electron transport</keyword>
<feature type="domain" description="Ferric oxidoreductase" evidence="8">
    <location>
        <begin position="37"/>
        <end position="149"/>
    </location>
</feature>
<keyword evidence="7" id="KW-0349">Heme</keyword>
<evidence type="ECO:0000256" key="5">
    <source>
        <dbReference type="ARBA" id="ARBA00023004"/>
    </source>
</evidence>
<dbReference type="GO" id="GO:0046872">
    <property type="term" value="F:metal ion binding"/>
    <property type="evidence" value="ECO:0007669"/>
    <property type="project" value="UniProtKB-KW"/>
</dbReference>
<dbReference type="InterPro" id="IPR013130">
    <property type="entry name" value="Fe3_Rdtase_TM_dom"/>
</dbReference>
<reference evidence="9 10" key="1">
    <citation type="submission" date="2017-06" db="EMBL/GenBank/DDBJ databases">
        <title>Reclassification of a Polynucleobacter cosmopolitanus strain isolated from tropical Lake Victoria as Polynucleobacter victoriensis comb. nov.</title>
        <authorList>
            <person name="Hahn M.W."/>
        </authorList>
    </citation>
    <scope>NUCLEOTIDE SEQUENCE [LARGE SCALE GENOMIC DNA]</scope>
    <source>
        <strain evidence="9 10">MWH-MoIso2</strain>
    </source>
</reference>
<dbReference type="GO" id="GO:0020037">
    <property type="term" value="F:heme binding"/>
    <property type="evidence" value="ECO:0007669"/>
    <property type="project" value="UniProtKB-UniRule"/>
</dbReference>
<dbReference type="Proteomes" id="UP000215188">
    <property type="component" value="Unassembled WGS sequence"/>
</dbReference>
<dbReference type="GO" id="GO:0016679">
    <property type="term" value="F:oxidoreductase activity, acting on diphenols and related substances as donors"/>
    <property type="evidence" value="ECO:0007669"/>
    <property type="project" value="TreeGrafter"/>
</dbReference>
<keyword evidence="2 7" id="KW-0813">Transport</keyword>
<gene>
    <name evidence="7" type="primary">msrQ</name>
    <name evidence="9" type="ORF">AOC33_06415</name>
</gene>